<reference evidence="2 3" key="1">
    <citation type="submission" date="2011-08" db="EMBL/GenBank/DDBJ databases">
        <title>The Genome Sequence of Alistipes indistinctus YIT 12060.</title>
        <authorList>
            <consortium name="The Broad Institute Genome Sequencing Platform"/>
            <person name="Earl A."/>
            <person name="Ward D."/>
            <person name="Feldgarden M."/>
            <person name="Gevers D."/>
            <person name="Morotomi M."/>
            <person name="Young S.K."/>
            <person name="Zeng Q."/>
            <person name="Gargeya S."/>
            <person name="Fitzgerald M."/>
            <person name="Haas B."/>
            <person name="Abouelleil A."/>
            <person name="Alvarado L."/>
            <person name="Arachchi H.M."/>
            <person name="Berlin A."/>
            <person name="Brown A."/>
            <person name="Chapman S.B."/>
            <person name="Chen Z."/>
            <person name="Dunbar C."/>
            <person name="Freedman E."/>
            <person name="Gearin G."/>
            <person name="Gellesch M."/>
            <person name="Goldberg J."/>
            <person name="Griggs A."/>
            <person name="Gujja S."/>
            <person name="Heiman D."/>
            <person name="Howarth C."/>
            <person name="Larson L."/>
            <person name="Lui A."/>
            <person name="MacDonald P.J.P."/>
            <person name="Montmayeur A."/>
            <person name="Murphy C."/>
            <person name="Neiman D."/>
            <person name="Pearson M."/>
            <person name="Priest M."/>
            <person name="Roberts A."/>
            <person name="Saif S."/>
            <person name="Shea T."/>
            <person name="Shenoy N."/>
            <person name="Sisk P."/>
            <person name="Stolte C."/>
            <person name="Sykes S."/>
            <person name="Wortman J."/>
            <person name="Nusbaum C."/>
            <person name="Birren B."/>
        </authorList>
    </citation>
    <scope>NUCLEOTIDE SEQUENCE [LARGE SCALE GENOMIC DNA]</scope>
    <source>
        <strain evidence="2 3">YIT 12060</strain>
    </source>
</reference>
<proteinExistence type="predicted"/>
<dbReference type="RefSeq" id="WP_009133312.1">
    <property type="nucleotide sequence ID" value="NZ_CP102250.1"/>
</dbReference>
<dbReference type="STRING" id="742725.HMPREF9450_00506"/>
<dbReference type="EMBL" id="ADLD01000004">
    <property type="protein sequence ID" value="EHB93240.1"/>
    <property type="molecule type" value="Genomic_DNA"/>
</dbReference>
<dbReference type="GeneID" id="92816924"/>
<organism evidence="2 3">
    <name type="scientific">Alistipes indistinctus YIT 12060</name>
    <dbReference type="NCBI Taxonomy" id="742725"/>
    <lineage>
        <taxon>Bacteria</taxon>
        <taxon>Pseudomonadati</taxon>
        <taxon>Bacteroidota</taxon>
        <taxon>Bacteroidia</taxon>
        <taxon>Bacteroidales</taxon>
        <taxon>Rikenellaceae</taxon>
        <taxon>Alistipes</taxon>
    </lineage>
</organism>
<dbReference type="InterPro" id="IPR015943">
    <property type="entry name" value="WD40/YVTN_repeat-like_dom_sf"/>
</dbReference>
<dbReference type="SUPFAM" id="SSF50969">
    <property type="entry name" value="YVTN repeat-like/Quinoprotein amine dehydrogenase"/>
    <property type="match status" value="1"/>
</dbReference>
<evidence type="ECO:0000259" key="1">
    <source>
        <dbReference type="Pfam" id="PF16820"/>
    </source>
</evidence>
<dbReference type="PROSITE" id="PS51257">
    <property type="entry name" value="PROKAR_LIPOPROTEIN"/>
    <property type="match status" value="1"/>
</dbReference>
<gene>
    <name evidence="2" type="ORF">HMPREF9450_00506</name>
</gene>
<accession>G5H6E6</accession>
<evidence type="ECO:0000313" key="2">
    <source>
        <dbReference type="EMBL" id="EHB93240.1"/>
    </source>
</evidence>
<comment type="caution">
    <text evidence="2">The sequence shown here is derived from an EMBL/GenBank/DDBJ whole genome shotgun (WGS) entry which is preliminary data.</text>
</comment>
<dbReference type="InterPro" id="IPR035986">
    <property type="entry name" value="PKD_dom_sf"/>
</dbReference>
<dbReference type="InterPro" id="IPR011044">
    <property type="entry name" value="Quino_amine_DH_bsu"/>
</dbReference>
<protein>
    <recommendedName>
        <fullName evidence="1">Bacteroidetes PKD-like domain-containing protein</fullName>
    </recommendedName>
</protein>
<dbReference type="HOGENOM" id="CLU_048732_0_0_10"/>
<sequence>MKKLLFALFGLLVITSCSKEHEPLPTPQVSIEAPAGTDPTQPIALTLGGTLTLKAVSANTDEATYLWEVNNEQVGQAQEYTFTATELGNYIVNVTVFNAEGTGNTVGCEVTVYGPYHTGTFILNEGNFTSVPSSLIFIGDDGQVTESVYTKANPTRKLGITAQDMCFFGGKAYILTQNGKKAEGFDGYLTVTNAETMTYVTDYTNDEFSDLSAPTHLAVVSADKAYIRDGRAIYVADLKNRKLNGKIAGSEGALKIKMVNTGSKVYAAAGSKLLVIDPASDAVTKTIDLPGTSSGIVLGKDGNIWSSCAGTPSYMVQILTATDAIGVKNEVKDINLSGGWVPSIGLCASKTDNVLYFWKDESPDWSHYDYPIYKHDCTTGKTEKFISLSETAKDGNYLIYGGMGVHPLTNQLFVNSIKGYGTDYLTNSIHSFSNQGKLVKTYSDKTSFPAGVFFKTE</sequence>
<dbReference type="PATRIC" id="fig|742725.3.peg.553"/>
<dbReference type="AlphaFoldDB" id="G5H6E6"/>
<dbReference type="Pfam" id="PF16820">
    <property type="entry name" value="PKD_3"/>
    <property type="match status" value="1"/>
</dbReference>
<dbReference type="OrthoDB" id="1071014at2"/>
<dbReference type="Proteomes" id="UP000006008">
    <property type="component" value="Unassembled WGS sequence"/>
</dbReference>
<dbReference type="InterPro" id="IPR031815">
    <property type="entry name" value="DUF5074"/>
</dbReference>
<dbReference type="InterPro" id="IPR013783">
    <property type="entry name" value="Ig-like_fold"/>
</dbReference>
<evidence type="ECO:0000313" key="3">
    <source>
        <dbReference type="Proteomes" id="UP000006008"/>
    </source>
</evidence>
<name>G5H6E6_9BACT</name>
<dbReference type="InterPro" id="IPR041696">
    <property type="entry name" value="PKD_3"/>
</dbReference>
<keyword evidence="3" id="KW-1185">Reference proteome</keyword>
<dbReference type="Pfam" id="PF16819">
    <property type="entry name" value="DUF5074"/>
    <property type="match status" value="1"/>
</dbReference>
<dbReference type="Gene3D" id="2.130.10.10">
    <property type="entry name" value="YVTN repeat-like/Quinoprotein amine dehydrogenase"/>
    <property type="match status" value="1"/>
</dbReference>
<dbReference type="eggNOG" id="COG3292">
    <property type="taxonomic scope" value="Bacteria"/>
</dbReference>
<dbReference type="SUPFAM" id="SSF49299">
    <property type="entry name" value="PKD domain"/>
    <property type="match status" value="1"/>
</dbReference>
<dbReference type="Gene3D" id="2.60.40.10">
    <property type="entry name" value="Immunoglobulins"/>
    <property type="match status" value="1"/>
</dbReference>
<feature type="domain" description="Bacteroidetes PKD-like" evidence="1">
    <location>
        <begin position="46"/>
        <end position="96"/>
    </location>
</feature>